<evidence type="ECO:0008006" key="3">
    <source>
        <dbReference type="Google" id="ProtNLM"/>
    </source>
</evidence>
<protein>
    <recommendedName>
        <fullName evidence="3">Endonuclease/exonuclease/phosphatase domain-containing protein</fullName>
    </recommendedName>
</protein>
<dbReference type="InterPro" id="IPR036691">
    <property type="entry name" value="Endo/exonu/phosph_ase_sf"/>
</dbReference>
<dbReference type="EMBL" id="CALNXK010000208">
    <property type="protein sequence ID" value="CAH3176086.1"/>
    <property type="molecule type" value="Genomic_DNA"/>
</dbReference>
<dbReference type="PANTHER" id="PTHR47510:SF3">
    <property type="entry name" value="ENDO_EXONUCLEASE_PHOSPHATASE DOMAIN-CONTAINING PROTEIN"/>
    <property type="match status" value="1"/>
</dbReference>
<reference evidence="1 2" key="1">
    <citation type="submission" date="2022-05" db="EMBL/GenBank/DDBJ databases">
        <authorList>
            <consortium name="Genoscope - CEA"/>
            <person name="William W."/>
        </authorList>
    </citation>
    <scope>NUCLEOTIDE SEQUENCE [LARGE SCALE GENOMIC DNA]</scope>
</reference>
<dbReference type="Proteomes" id="UP001159405">
    <property type="component" value="Unassembled WGS sequence"/>
</dbReference>
<organism evidence="1 2">
    <name type="scientific">Porites lobata</name>
    <dbReference type="NCBI Taxonomy" id="104759"/>
    <lineage>
        <taxon>Eukaryota</taxon>
        <taxon>Metazoa</taxon>
        <taxon>Cnidaria</taxon>
        <taxon>Anthozoa</taxon>
        <taxon>Hexacorallia</taxon>
        <taxon>Scleractinia</taxon>
        <taxon>Fungiina</taxon>
        <taxon>Poritidae</taxon>
        <taxon>Porites</taxon>
    </lineage>
</organism>
<comment type="caution">
    <text evidence="1">The sequence shown here is derived from an EMBL/GenBank/DDBJ whole genome shotgun (WGS) entry which is preliminary data.</text>
</comment>
<gene>
    <name evidence="1" type="ORF">PLOB_00017467</name>
</gene>
<proteinExistence type="predicted"/>
<dbReference type="Gene3D" id="3.60.10.10">
    <property type="entry name" value="Endonuclease/exonuclease/phosphatase"/>
    <property type="match status" value="1"/>
</dbReference>
<keyword evidence="2" id="KW-1185">Reference proteome</keyword>
<sequence length="266" mass="30506">SHEFLPSKRGFKLASLNINSLSAHIDELRILLSDRPIDILAINESKLDDTISDNEIHISGYESIRSDRSTNGRSGGGVCFFIRSEINYSVRSDLICEHLESLTDWSNIKNYSDPNLMWAAWKQLFLECVNKHAPLHVKRARASKSPWITPYLKKRMHDRDILKLKASRSKDANDWLQLKKCRNLVNNEIKKAKELYYKRALDENEGNSRQTWKIVNELRSRKTNNCCIKEIKSNGNSICGPPELADAFNDHFSSIGPKLASQIYSN</sequence>
<name>A0ABN8RA62_9CNID</name>
<feature type="non-terminal residue" evidence="1">
    <location>
        <position position="266"/>
    </location>
</feature>
<feature type="non-terminal residue" evidence="1">
    <location>
        <position position="1"/>
    </location>
</feature>
<dbReference type="SUPFAM" id="SSF56219">
    <property type="entry name" value="DNase I-like"/>
    <property type="match status" value="1"/>
</dbReference>
<accession>A0ABN8RA62</accession>
<dbReference type="PANTHER" id="PTHR47510">
    <property type="entry name" value="REVERSE TRANSCRIPTASE DOMAIN-CONTAINING PROTEIN"/>
    <property type="match status" value="1"/>
</dbReference>
<evidence type="ECO:0000313" key="2">
    <source>
        <dbReference type="Proteomes" id="UP001159405"/>
    </source>
</evidence>
<evidence type="ECO:0000313" key="1">
    <source>
        <dbReference type="EMBL" id="CAH3176086.1"/>
    </source>
</evidence>